<feature type="domain" description="Cytochrome c" evidence="12">
    <location>
        <begin position="42"/>
        <end position="174"/>
    </location>
</feature>
<feature type="binding site" description="covalent" evidence="8">
    <location>
        <position position="64"/>
    </location>
    <ligand>
        <name>heme c</name>
        <dbReference type="ChEBI" id="CHEBI:61717"/>
        <label>1</label>
    </ligand>
</feature>
<organism evidence="13 14">
    <name type="scientific">Rhabdonatronobacter sediminivivens</name>
    <dbReference type="NCBI Taxonomy" id="2743469"/>
    <lineage>
        <taxon>Bacteria</taxon>
        <taxon>Pseudomonadati</taxon>
        <taxon>Pseudomonadota</taxon>
        <taxon>Alphaproteobacteria</taxon>
        <taxon>Rhodobacterales</taxon>
        <taxon>Paracoccaceae</taxon>
        <taxon>Rhabdonatronobacter</taxon>
    </lineage>
</organism>
<dbReference type="Gene3D" id="1.10.760.10">
    <property type="entry name" value="Cytochrome c-like domain"/>
    <property type="match status" value="2"/>
</dbReference>
<dbReference type="InterPro" id="IPR051395">
    <property type="entry name" value="Cytochrome_c_Peroxidase/MauG"/>
</dbReference>
<feature type="binding site" description="axial binding residue" evidence="9">
    <location>
        <position position="68"/>
    </location>
    <ligand>
        <name>heme c</name>
        <dbReference type="ChEBI" id="CHEBI:61717"/>
        <label>1</label>
    </ligand>
    <ligandPart>
        <name>Fe</name>
        <dbReference type="ChEBI" id="CHEBI:18248"/>
    </ligandPart>
</feature>
<dbReference type="AlphaFoldDB" id="A0A7Z0L202"/>
<name>A0A7Z0L202_9RHOB</name>
<dbReference type="NCBIfam" id="TIGR04039">
    <property type="entry name" value="MXAN_0977_Heme2"/>
    <property type="match status" value="1"/>
</dbReference>
<evidence type="ECO:0000256" key="9">
    <source>
        <dbReference type="PIRSR" id="PIRSR000294-2"/>
    </source>
</evidence>
<dbReference type="GO" id="GO:0004130">
    <property type="term" value="F:cytochrome-c peroxidase activity"/>
    <property type="evidence" value="ECO:0007669"/>
    <property type="project" value="TreeGrafter"/>
</dbReference>
<proteinExistence type="predicted"/>
<dbReference type="InterPro" id="IPR036909">
    <property type="entry name" value="Cyt_c-like_dom_sf"/>
</dbReference>
<comment type="caution">
    <text evidence="13">The sequence shown here is derived from an EMBL/GenBank/DDBJ whole genome shotgun (WGS) entry which is preliminary data.</text>
</comment>
<dbReference type="InterPro" id="IPR009056">
    <property type="entry name" value="Cyt_c-like_dom"/>
</dbReference>
<feature type="region of interest" description="Disordered" evidence="10">
    <location>
        <begin position="243"/>
        <end position="263"/>
    </location>
</feature>
<feature type="signal peptide" evidence="11">
    <location>
        <begin position="1"/>
        <end position="19"/>
    </location>
</feature>
<feature type="binding site" description="covalent" evidence="8">
    <location>
        <position position="67"/>
    </location>
    <ligand>
        <name>heme c</name>
        <dbReference type="ChEBI" id="CHEBI:61717"/>
        <label>1</label>
    </ligand>
</feature>
<keyword evidence="4 11" id="KW-0732">Signal</keyword>
<dbReference type="SUPFAM" id="SSF46626">
    <property type="entry name" value="Cytochrome c"/>
    <property type="match status" value="2"/>
</dbReference>
<feature type="binding site" description="covalent" evidence="8">
    <location>
        <position position="220"/>
    </location>
    <ligand>
        <name>heme c</name>
        <dbReference type="ChEBI" id="CHEBI:61717"/>
        <label>2</label>
    </ligand>
</feature>
<evidence type="ECO:0000256" key="11">
    <source>
        <dbReference type="SAM" id="SignalP"/>
    </source>
</evidence>
<accession>A0A7Z0L202</accession>
<evidence type="ECO:0000256" key="4">
    <source>
        <dbReference type="ARBA" id="ARBA00022729"/>
    </source>
</evidence>
<dbReference type="InterPro" id="IPR023929">
    <property type="entry name" value="MbnH-like"/>
</dbReference>
<evidence type="ECO:0000313" key="13">
    <source>
        <dbReference type="EMBL" id="NYS26198.1"/>
    </source>
</evidence>
<dbReference type="Proteomes" id="UP000529417">
    <property type="component" value="Unassembled WGS sequence"/>
</dbReference>
<keyword evidence="14" id="KW-1185">Reference proteome</keyword>
<comment type="PTM">
    <text evidence="8">Binds 2 heme groups per subunit.</text>
</comment>
<dbReference type="InterPro" id="IPR004852">
    <property type="entry name" value="Di-haem_cyt_c_peroxidsae"/>
</dbReference>
<keyword evidence="7 9" id="KW-0408">Iron</keyword>
<dbReference type="PANTHER" id="PTHR30600">
    <property type="entry name" value="CYTOCHROME C PEROXIDASE-RELATED"/>
    <property type="match status" value="1"/>
</dbReference>
<dbReference type="GO" id="GO:0009055">
    <property type="term" value="F:electron transfer activity"/>
    <property type="evidence" value="ECO:0007669"/>
    <property type="project" value="InterPro"/>
</dbReference>
<dbReference type="GO" id="GO:0042597">
    <property type="term" value="C:periplasmic space"/>
    <property type="evidence" value="ECO:0007669"/>
    <property type="project" value="UniProtKB-SubCell"/>
</dbReference>
<feature type="domain" description="Cytochrome c" evidence="12">
    <location>
        <begin position="201"/>
        <end position="337"/>
    </location>
</feature>
<evidence type="ECO:0000256" key="5">
    <source>
        <dbReference type="ARBA" id="ARBA00022764"/>
    </source>
</evidence>
<evidence type="ECO:0000259" key="12">
    <source>
        <dbReference type="PROSITE" id="PS51007"/>
    </source>
</evidence>
<reference evidence="13 14" key="1">
    <citation type="journal article" date="2000" name="Arch. Microbiol.">
        <title>Rhodobaca bogoriensis gen. nov. and sp. nov., an alkaliphilic purple nonsulfur bacterium from African Rift Valley soda lakes.</title>
        <authorList>
            <person name="Milford A.D."/>
            <person name="Achenbach L.A."/>
            <person name="Jung D.O."/>
            <person name="Madigan M.T."/>
        </authorList>
    </citation>
    <scope>NUCLEOTIDE SEQUENCE [LARGE SCALE GENOMIC DNA]</scope>
    <source>
        <strain evidence="13 14">2376</strain>
    </source>
</reference>
<dbReference type="RefSeq" id="WP_179906991.1">
    <property type="nucleotide sequence ID" value="NZ_JACBXS010000035.1"/>
</dbReference>
<evidence type="ECO:0000256" key="7">
    <source>
        <dbReference type="ARBA" id="ARBA00023004"/>
    </source>
</evidence>
<dbReference type="PROSITE" id="PS51007">
    <property type="entry name" value="CYTC"/>
    <property type="match status" value="2"/>
</dbReference>
<protein>
    <submittedName>
        <fullName evidence="13">Di-heme enzyme</fullName>
    </submittedName>
</protein>
<feature type="binding site" description="covalent" evidence="8">
    <location>
        <position position="217"/>
    </location>
    <ligand>
        <name>heme c</name>
        <dbReference type="ChEBI" id="CHEBI:61717"/>
        <label>2</label>
    </ligand>
</feature>
<evidence type="ECO:0000256" key="3">
    <source>
        <dbReference type="ARBA" id="ARBA00022723"/>
    </source>
</evidence>
<sequence length="370" mass="39862">MRAVALAAVLSGAASAGLAYDWAIPDWLPPPPVPGDVTMNDALVDLGRHLFYDQRLSADGSMSCASCHEQARAFTDGRAVSVGVTGQAGGFNAPSLANVGYLPTLTWANPMVDSLEFHALIPLFGEDPVEMGNAGLETALFARLMEDALYQDAFAAAFPDRPQADLYTITRALGAFQRTLISVGSPYDQFVYGGDRSAMTDAAVRGMDLFFDHRTECYHCHLGLNFTNNLVTSRSAMPETGFHNTGLGAEGGTSEFTLNPRDRGRFRTPTLRNVAVTAPYMHDGRFQTLEQVIRHYAAGGEAARLGQPDPLRDPLIVGFQITEAEIADLIAFLQSLTDEYFLTDPAFANPWPEGHLANGGDATPPETDPS</sequence>
<dbReference type="Pfam" id="PF03150">
    <property type="entry name" value="CCP_MauG"/>
    <property type="match status" value="1"/>
</dbReference>
<feature type="chain" id="PRO_5031275024" evidence="11">
    <location>
        <begin position="20"/>
        <end position="370"/>
    </location>
</feature>
<comment type="cofactor">
    <cofactor evidence="8">
        <name>heme</name>
        <dbReference type="ChEBI" id="CHEBI:30413"/>
    </cofactor>
    <text evidence="8">Binds 2 heme groups.</text>
</comment>
<dbReference type="EMBL" id="JACBXS010000035">
    <property type="protein sequence ID" value="NYS26198.1"/>
    <property type="molecule type" value="Genomic_DNA"/>
</dbReference>
<gene>
    <name evidence="13" type="ORF">HUK65_14480</name>
</gene>
<dbReference type="GO" id="GO:0020037">
    <property type="term" value="F:heme binding"/>
    <property type="evidence" value="ECO:0007669"/>
    <property type="project" value="InterPro"/>
</dbReference>
<evidence type="ECO:0000256" key="10">
    <source>
        <dbReference type="SAM" id="MobiDB-lite"/>
    </source>
</evidence>
<keyword evidence="2 8" id="KW-0349">Heme</keyword>
<feature type="binding site" description="axial binding residue" evidence="9">
    <location>
        <position position="221"/>
    </location>
    <ligand>
        <name>heme c</name>
        <dbReference type="ChEBI" id="CHEBI:61717"/>
        <label>2</label>
    </ligand>
    <ligandPart>
        <name>Fe</name>
        <dbReference type="ChEBI" id="CHEBI:18248"/>
    </ligandPart>
</feature>
<keyword evidence="3 9" id="KW-0479">Metal-binding</keyword>
<evidence type="ECO:0000313" key="14">
    <source>
        <dbReference type="Proteomes" id="UP000529417"/>
    </source>
</evidence>
<evidence type="ECO:0000256" key="8">
    <source>
        <dbReference type="PIRSR" id="PIRSR000294-1"/>
    </source>
</evidence>
<dbReference type="InterPro" id="IPR026259">
    <property type="entry name" value="MauG/Cytc_peroxidase"/>
</dbReference>
<keyword evidence="6" id="KW-0560">Oxidoreductase</keyword>
<dbReference type="PIRSF" id="PIRSF000294">
    <property type="entry name" value="Cytochrome-c_peroxidase"/>
    <property type="match status" value="1"/>
</dbReference>
<dbReference type="GO" id="GO:0046872">
    <property type="term" value="F:metal ion binding"/>
    <property type="evidence" value="ECO:0007669"/>
    <property type="project" value="UniProtKB-KW"/>
</dbReference>
<keyword evidence="5" id="KW-0574">Periplasm</keyword>
<evidence type="ECO:0000256" key="6">
    <source>
        <dbReference type="ARBA" id="ARBA00023002"/>
    </source>
</evidence>
<evidence type="ECO:0000256" key="2">
    <source>
        <dbReference type="ARBA" id="ARBA00022617"/>
    </source>
</evidence>
<comment type="subcellular location">
    <subcellularLocation>
        <location evidence="1">Periplasm</location>
    </subcellularLocation>
</comment>
<dbReference type="PANTHER" id="PTHR30600:SF14">
    <property type="entry name" value="CYTOCHROME C PEROXIDASE"/>
    <property type="match status" value="1"/>
</dbReference>
<evidence type="ECO:0000256" key="1">
    <source>
        <dbReference type="ARBA" id="ARBA00004418"/>
    </source>
</evidence>